<dbReference type="EMBL" id="VSWC01000054">
    <property type="protein sequence ID" value="KAA1100253.1"/>
    <property type="molecule type" value="Genomic_DNA"/>
</dbReference>
<accession>A0A5B0PGV7</accession>
<feature type="region of interest" description="Disordered" evidence="1">
    <location>
        <begin position="33"/>
        <end position="128"/>
    </location>
</feature>
<name>A0A5B0PGV7_PUCGR</name>
<comment type="caution">
    <text evidence="3">The sequence shown here is derived from an EMBL/GenBank/DDBJ whole genome shotgun (WGS) entry which is preliminary data.</text>
</comment>
<organism evidence="3 4">
    <name type="scientific">Puccinia graminis f. sp. tritici</name>
    <dbReference type="NCBI Taxonomy" id="56615"/>
    <lineage>
        <taxon>Eukaryota</taxon>
        <taxon>Fungi</taxon>
        <taxon>Dikarya</taxon>
        <taxon>Basidiomycota</taxon>
        <taxon>Pucciniomycotina</taxon>
        <taxon>Pucciniomycetes</taxon>
        <taxon>Pucciniales</taxon>
        <taxon>Pucciniaceae</taxon>
        <taxon>Puccinia</taxon>
    </lineage>
</organism>
<dbReference type="Proteomes" id="UP000324748">
    <property type="component" value="Unassembled WGS sequence"/>
</dbReference>
<keyword evidence="4" id="KW-1185">Reference proteome</keyword>
<proteinExistence type="predicted"/>
<feature type="compositionally biased region" description="Basic and acidic residues" evidence="1">
    <location>
        <begin position="72"/>
        <end position="90"/>
    </location>
</feature>
<gene>
    <name evidence="2" type="ORF">PGT21_000633</name>
    <name evidence="3" type="ORF">PGT21_032699</name>
</gene>
<protein>
    <submittedName>
        <fullName evidence="3">Uncharacterized protein</fullName>
    </submittedName>
</protein>
<sequence length="128" mass="14514">MSLCKQDDTKDQIRLLNTTNTKTPAQVTLAGCERRVTHDNEYPPNDQTTGKSQRNREISVVLAGCNRPQKPKRFDSGSVKERPIMKKRGMEQPSQPARVVQDKTRENEELDDPRSLRGSWGLTSFDDG</sequence>
<evidence type="ECO:0000313" key="2">
    <source>
        <dbReference type="EMBL" id="KAA1067325.1"/>
    </source>
</evidence>
<dbReference type="AlphaFoldDB" id="A0A5B0PGV7"/>
<feature type="compositionally biased region" description="Basic and acidic residues" evidence="1">
    <location>
        <begin position="100"/>
        <end position="115"/>
    </location>
</feature>
<evidence type="ECO:0000313" key="4">
    <source>
        <dbReference type="Proteomes" id="UP000324748"/>
    </source>
</evidence>
<dbReference type="EMBL" id="VSWC01000184">
    <property type="protein sequence ID" value="KAA1067325.1"/>
    <property type="molecule type" value="Genomic_DNA"/>
</dbReference>
<evidence type="ECO:0000256" key="1">
    <source>
        <dbReference type="SAM" id="MobiDB-lite"/>
    </source>
</evidence>
<reference evidence="3 4" key="1">
    <citation type="submission" date="2019-05" db="EMBL/GenBank/DDBJ databases">
        <title>Emergence of the Ug99 lineage of the wheat stem rust pathogen through somatic hybridization.</title>
        <authorList>
            <person name="Li F."/>
            <person name="Upadhyaya N.M."/>
            <person name="Sperschneider J."/>
            <person name="Matny O."/>
            <person name="Nguyen-Phuc H."/>
            <person name="Mago R."/>
            <person name="Raley C."/>
            <person name="Miller M.E."/>
            <person name="Silverstein K.A.T."/>
            <person name="Henningsen E."/>
            <person name="Hirsch C.D."/>
            <person name="Visser B."/>
            <person name="Pretorius Z.A."/>
            <person name="Steffenson B.J."/>
            <person name="Schwessinger B."/>
            <person name="Dodds P.N."/>
            <person name="Figueroa M."/>
        </authorList>
    </citation>
    <scope>NUCLEOTIDE SEQUENCE [LARGE SCALE GENOMIC DNA]</scope>
    <source>
        <strain evidence="3">21-0</strain>
    </source>
</reference>
<evidence type="ECO:0000313" key="3">
    <source>
        <dbReference type="EMBL" id="KAA1100253.1"/>
    </source>
</evidence>